<feature type="compositionally biased region" description="Low complexity" evidence="1">
    <location>
        <begin position="39"/>
        <end position="51"/>
    </location>
</feature>
<evidence type="ECO:0000313" key="2">
    <source>
        <dbReference type="EMBL" id="UYV75568.1"/>
    </source>
</evidence>
<name>A0ABY6L6M3_9ARAC</name>
<organism evidence="2 3">
    <name type="scientific">Cordylochernes scorpioides</name>
    <dbReference type="NCBI Taxonomy" id="51811"/>
    <lineage>
        <taxon>Eukaryota</taxon>
        <taxon>Metazoa</taxon>
        <taxon>Ecdysozoa</taxon>
        <taxon>Arthropoda</taxon>
        <taxon>Chelicerata</taxon>
        <taxon>Arachnida</taxon>
        <taxon>Pseudoscorpiones</taxon>
        <taxon>Cheliferoidea</taxon>
        <taxon>Chernetidae</taxon>
        <taxon>Cordylochernes</taxon>
    </lineage>
</organism>
<protein>
    <submittedName>
        <fullName evidence="2">Uncharacterized protein</fullName>
    </submittedName>
</protein>
<feature type="region of interest" description="Disordered" evidence="1">
    <location>
        <begin position="1"/>
        <end position="71"/>
    </location>
</feature>
<evidence type="ECO:0000313" key="3">
    <source>
        <dbReference type="Proteomes" id="UP001235939"/>
    </source>
</evidence>
<gene>
    <name evidence="2" type="ORF">LAZ67_13000633</name>
</gene>
<evidence type="ECO:0000256" key="1">
    <source>
        <dbReference type="SAM" id="MobiDB-lite"/>
    </source>
</evidence>
<keyword evidence="3" id="KW-1185">Reference proteome</keyword>
<proteinExistence type="predicted"/>
<dbReference type="Proteomes" id="UP001235939">
    <property type="component" value="Chromosome 13"/>
</dbReference>
<reference evidence="2 3" key="1">
    <citation type="submission" date="2022-01" db="EMBL/GenBank/DDBJ databases">
        <title>A chromosomal length assembly of Cordylochernes scorpioides.</title>
        <authorList>
            <person name="Zeh D."/>
            <person name="Zeh J."/>
        </authorList>
    </citation>
    <scope>NUCLEOTIDE SEQUENCE [LARGE SCALE GENOMIC DNA]</scope>
    <source>
        <strain evidence="2">IN4F17</strain>
        <tissue evidence="2">Whole Body</tissue>
    </source>
</reference>
<sequence>MLSAARAPGNWADCAEDLRPGTDDGFTVVKSRKRRRESAGSPTAAAPSSNARGSRTIRRPQSSAGSVPRAQEIRATRAHIAEARARQAFSSEEHCVYIEHSPELEPFHYLRALDRMLG</sequence>
<accession>A0ABY6L6M3</accession>
<dbReference type="EMBL" id="CP092875">
    <property type="protein sequence ID" value="UYV75568.1"/>
    <property type="molecule type" value="Genomic_DNA"/>
</dbReference>